<accession>A0A438DCR5</accession>
<organism evidence="1 2">
    <name type="scientific">Vitis vinifera</name>
    <name type="common">Grape</name>
    <dbReference type="NCBI Taxonomy" id="29760"/>
    <lineage>
        <taxon>Eukaryota</taxon>
        <taxon>Viridiplantae</taxon>
        <taxon>Streptophyta</taxon>
        <taxon>Embryophyta</taxon>
        <taxon>Tracheophyta</taxon>
        <taxon>Spermatophyta</taxon>
        <taxon>Magnoliopsida</taxon>
        <taxon>eudicotyledons</taxon>
        <taxon>Gunneridae</taxon>
        <taxon>Pentapetalae</taxon>
        <taxon>rosids</taxon>
        <taxon>Vitales</taxon>
        <taxon>Vitaceae</taxon>
        <taxon>Viteae</taxon>
        <taxon>Vitis</taxon>
    </lineage>
</organism>
<evidence type="ECO:0000313" key="2">
    <source>
        <dbReference type="Proteomes" id="UP000288805"/>
    </source>
</evidence>
<dbReference type="AlphaFoldDB" id="A0A438DCR5"/>
<comment type="caution">
    <text evidence="1">The sequence shown here is derived from an EMBL/GenBank/DDBJ whole genome shotgun (WGS) entry which is preliminary data.</text>
</comment>
<proteinExistence type="predicted"/>
<dbReference type="Proteomes" id="UP000288805">
    <property type="component" value="Unassembled WGS sequence"/>
</dbReference>
<evidence type="ECO:0000313" key="1">
    <source>
        <dbReference type="EMBL" id="RVW33236.1"/>
    </source>
</evidence>
<dbReference type="EMBL" id="QGNW01001687">
    <property type="protein sequence ID" value="RVW33236.1"/>
    <property type="molecule type" value="Genomic_DNA"/>
</dbReference>
<protein>
    <submittedName>
        <fullName evidence="1">Uncharacterized protein</fullName>
    </submittedName>
</protein>
<name>A0A438DCR5_VITVI</name>
<sequence length="108" mass="12320">MEMIRDNMWKENGVTTKDPLHNLNGTLFDQNGHIPYTQMLQLLLIYLALKELKLGTTISLTEGSSLTKEVKIDIREKVDDAMEMNNEGMGNILYSCMIRMNAKSLQNV</sequence>
<gene>
    <name evidence="1" type="ORF">CK203_105680</name>
</gene>
<reference evidence="1 2" key="1">
    <citation type="journal article" date="2018" name="PLoS Genet.">
        <title>Population sequencing reveals clonal diversity and ancestral inbreeding in the grapevine cultivar Chardonnay.</title>
        <authorList>
            <person name="Roach M.J."/>
            <person name="Johnson D.L."/>
            <person name="Bohlmann J."/>
            <person name="van Vuuren H.J."/>
            <person name="Jones S.J."/>
            <person name="Pretorius I.S."/>
            <person name="Schmidt S.A."/>
            <person name="Borneman A.R."/>
        </authorList>
    </citation>
    <scope>NUCLEOTIDE SEQUENCE [LARGE SCALE GENOMIC DNA]</scope>
    <source>
        <strain evidence="2">cv. Chardonnay</strain>
        <tissue evidence="1">Leaf</tissue>
    </source>
</reference>